<dbReference type="FunFam" id="3.40.50.720:FF:000031">
    <property type="entry name" value="Glutamyl-tRNA reductase"/>
    <property type="match status" value="1"/>
</dbReference>
<dbReference type="GO" id="GO:0019353">
    <property type="term" value="P:protoporphyrinogen IX biosynthetic process from glutamate"/>
    <property type="evidence" value="ECO:0007669"/>
    <property type="project" value="TreeGrafter"/>
</dbReference>
<dbReference type="HAMAP" id="MF_00087">
    <property type="entry name" value="Glu_tRNA_reductase"/>
    <property type="match status" value="1"/>
</dbReference>
<evidence type="ECO:0000259" key="15">
    <source>
        <dbReference type="Pfam" id="PF01488"/>
    </source>
</evidence>
<evidence type="ECO:0000259" key="16">
    <source>
        <dbReference type="Pfam" id="PF05201"/>
    </source>
</evidence>
<sequence>MLGLLITYESAGVGKLESARLDEPLEFIQRIVNCGEINECLVLQTCNRVELYAVASDGQSGKKALLEYAEENMNLDVGNYAEFLTGSELLEHLLRLAGGLESMIVGEDQILGQIKEAYEFCRKNGYTGKILNTAFEEAIKVGKLIRTETKINVGHISVGSAAVGLAEDLLGDLKSKDILIVGAGETAELVGRSLVKRDPSSVTVANRTYERGEDLAKRLGGKAIKFSNFSNYLSQSDVVISATGAPHLILEKEDIEGQISTDGGLVLIDIANPRDISENVTEIEGVELYNLDDLERIADRNLWRRKEECEKAEAIVERELRQILRKFEVLKTDEIVGEIYKMAEEIREKELKRAAGRLTKKGRELDEEQEEILDNLTKSVVRKILHDPISYIREASKNGDGEILDRARRLFKLGGEGS</sequence>
<dbReference type="PIRSF" id="PIRSF000445">
    <property type="entry name" value="4pyrrol_synth_GluRdtase"/>
    <property type="match status" value="1"/>
</dbReference>
<evidence type="ECO:0000256" key="5">
    <source>
        <dbReference type="ARBA" id="ARBA00023002"/>
    </source>
</evidence>
<comment type="similarity">
    <text evidence="2 8 13">Belongs to the glutamyl-tRNA reductase family.</text>
</comment>
<evidence type="ECO:0000256" key="9">
    <source>
        <dbReference type="PIRSR" id="PIRSR000445-1"/>
    </source>
</evidence>
<dbReference type="PANTHER" id="PTHR43013">
    <property type="entry name" value="GLUTAMYL-TRNA REDUCTASE"/>
    <property type="match status" value="1"/>
</dbReference>
<dbReference type="SUPFAM" id="SSF51735">
    <property type="entry name" value="NAD(P)-binding Rossmann-fold domains"/>
    <property type="match status" value="1"/>
</dbReference>
<evidence type="ECO:0000256" key="2">
    <source>
        <dbReference type="ARBA" id="ARBA00005916"/>
    </source>
</evidence>
<keyword evidence="18" id="KW-1185">Reference proteome</keyword>
<feature type="domain" description="Tetrapyrrole biosynthesis glutamyl-tRNA reductase dimerisation" evidence="14">
    <location>
        <begin position="311"/>
        <end position="413"/>
    </location>
</feature>
<dbReference type="Pfam" id="PF00745">
    <property type="entry name" value="GlutR_dimer"/>
    <property type="match status" value="1"/>
</dbReference>
<evidence type="ECO:0000313" key="18">
    <source>
        <dbReference type="Proteomes" id="UP000070400"/>
    </source>
</evidence>
<feature type="binding site" evidence="8 11">
    <location>
        <begin position="182"/>
        <end position="187"/>
    </location>
    <ligand>
        <name>NADP(+)</name>
        <dbReference type="ChEBI" id="CHEBI:58349"/>
    </ligand>
</feature>
<comment type="miscellaneous">
    <text evidence="8">During catalysis, the active site Cys acts as a nucleophile attacking the alpha-carbonyl group of tRNA-bound glutamate with the formation of a thioester intermediate between enzyme and glutamate, and the concomitant release of tRNA(Glu). The thioester intermediate is finally reduced by direct hydride transfer from NADPH, to form the product GSA.</text>
</comment>
<evidence type="ECO:0000256" key="4">
    <source>
        <dbReference type="ARBA" id="ARBA00022857"/>
    </source>
</evidence>
<comment type="pathway">
    <text evidence="1 8 13">Porphyrin-containing compound metabolism; protoporphyrin-IX biosynthesis; 5-aminolevulinate from L-glutamyl-tRNA(Glu): step 1/2.</text>
</comment>
<dbReference type="SUPFAM" id="SSF69742">
    <property type="entry name" value="Glutamyl tRNA-reductase catalytic, N-terminal domain"/>
    <property type="match status" value="1"/>
</dbReference>
<dbReference type="Gene3D" id="3.30.460.30">
    <property type="entry name" value="Glutamyl-tRNA reductase, N-terminal domain"/>
    <property type="match status" value="1"/>
</dbReference>
<dbReference type="PATRIC" id="fig|1698273.3.peg.649"/>
<organism evidence="17 18">
    <name type="scientific">candidate division MSBL1 archaeon SCGC-AAA261D19</name>
    <dbReference type="NCBI Taxonomy" id="1698273"/>
    <lineage>
        <taxon>Archaea</taxon>
        <taxon>Methanobacteriati</taxon>
        <taxon>Methanobacteriota</taxon>
        <taxon>candidate division MSBL1</taxon>
    </lineage>
</organism>
<dbReference type="Proteomes" id="UP000070400">
    <property type="component" value="Unassembled WGS sequence"/>
</dbReference>
<dbReference type="GO" id="GO:0008883">
    <property type="term" value="F:glutamyl-tRNA reductase activity"/>
    <property type="evidence" value="ECO:0007669"/>
    <property type="project" value="UniProtKB-UniRule"/>
</dbReference>
<dbReference type="PROSITE" id="PS00747">
    <property type="entry name" value="GLUTR"/>
    <property type="match status" value="1"/>
</dbReference>
<keyword evidence="4 8" id="KW-0521">NADP</keyword>
<dbReference type="InterPro" id="IPR036291">
    <property type="entry name" value="NAD(P)-bd_dom_sf"/>
</dbReference>
<gene>
    <name evidence="8" type="primary">hemA</name>
    <name evidence="17" type="ORF">AKJ43_03255</name>
</gene>
<accession>A0A133V552</accession>
<name>A0A133V552_9EURY</name>
<feature type="binding site" evidence="8 10">
    <location>
        <position position="102"/>
    </location>
    <ligand>
        <name>substrate</name>
    </ligand>
</feature>
<dbReference type="InterPro" id="IPR018214">
    <property type="entry name" value="GluRdtase_CS"/>
</dbReference>
<feature type="active site" description="Nucleophile" evidence="8 9">
    <location>
        <position position="46"/>
    </location>
</feature>
<comment type="function">
    <text evidence="8">Catalyzes the NADPH-dependent reduction of glutamyl-tRNA(Glu) to glutamate 1-semialdehyde (GSA).</text>
</comment>
<comment type="domain">
    <text evidence="8">Possesses an unusual extended V-shaped dimeric structure with each monomer consisting of three distinct domains arranged along a curved 'spinal' alpha-helix. The N-terminal catalytic domain specifically recognizes the glutamate moiety of the substrate. The second domain is the NADPH-binding domain, and the third C-terminal domain is responsible for dimerization.</text>
</comment>
<dbReference type="GO" id="GO:0050661">
    <property type="term" value="F:NADP binding"/>
    <property type="evidence" value="ECO:0007669"/>
    <property type="project" value="InterPro"/>
</dbReference>
<keyword evidence="5 8" id="KW-0560">Oxidoreductase</keyword>
<evidence type="ECO:0000256" key="8">
    <source>
        <dbReference type="HAMAP-Rule" id="MF_00087"/>
    </source>
</evidence>
<protein>
    <recommendedName>
        <fullName evidence="3 8">Glutamyl-tRNA reductase</fullName>
        <shortName evidence="8">GluTR</shortName>
        <ecNumber evidence="3 8">1.2.1.70</ecNumber>
    </recommendedName>
</protein>
<evidence type="ECO:0000256" key="11">
    <source>
        <dbReference type="PIRSR" id="PIRSR000445-3"/>
    </source>
</evidence>
<comment type="caution">
    <text evidence="17">The sequence shown here is derived from an EMBL/GenBank/DDBJ whole genome shotgun (WGS) entry which is preliminary data.</text>
</comment>
<dbReference type="Pfam" id="PF05201">
    <property type="entry name" value="GlutR_N"/>
    <property type="match status" value="1"/>
</dbReference>
<reference evidence="17 18" key="1">
    <citation type="journal article" date="2016" name="Sci. Rep.">
        <title>Metabolic traits of an uncultured archaeal lineage -MSBL1- from brine pools of the Red Sea.</title>
        <authorList>
            <person name="Mwirichia R."/>
            <person name="Alam I."/>
            <person name="Rashid M."/>
            <person name="Vinu M."/>
            <person name="Ba-Alawi W."/>
            <person name="Anthony Kamau A."/>
            <person name="Kamanda Ngugi D."/>
            <person name="Goker M."/>
            <person name="Klenk H.P."/>
            <person name="Bajic V."/>
            <person name="Stingl U."/>
        </authorList>
    </citation>
    <scope>NUCLEOTIDE SEQUENCE [LARGE SCALE GENOMIC DNA]</scope>
    <source>
        <strain evidence="17">SCGC-AAA261D19</strain>
    </source>
</reference>
<evidence type="ECO:0000256" key="1">
    <source>
        <dbReference type="ARBA" id="ARBA00005059"/>
    </source>
</evidence>
<feature type="binding site" evidence="8 10">
    <location>
        <begin position="107"/>
        <end position="109"/>
    </location>
    <ligand>
        <name>substrate</name>
    </ligand>
</feature>
<dbReference type="UniPathway" id="UPA00251">
    <property type="reaction ID" value="UER00316"/>
</dbReference>
<dbReference type="AlphaFoldDB" id="A0A133V552"/>
<feature type="domain" description="Glutamyl-tRNA reductase N-terminal" evidence="16">
    <location>
        <begin position="6"/>
        <end position="149"/>
    </location>
</feature>
<dbReference type="InterPro" id="IPR000343">
    <property type="entry name" value="4pyrrol_synth_GluRdtase"/>
</dbReference>
<dbReference type="InterPro" id="IPR006151">
    <property type="entry name" value="Shikm_DH/Glu-tRNA_Rdtase"/>
</dbReference>
<dbReference type="EC" id="1.2.1.70" evidence="3 8"/>
<keyword evidence="6 8" id="KW-0627">Porphyrin biosynthesis</keyword>
<evidence type="ECO:0000256" key="10">
    <source>
        <dbReference type="PIRSR" id="PIRSR000445-2"/>
    </source>
</evidence>
<dbReference type="InterPro" id="IPR015896">
    <property type="entry name" value="4pyrrol_synth_GluRdtase_dimer"/>
</dbReference>
<comment type="subunit">
    <text evidence="8">Homodimer.</text>
</comment>
<dbReference type="Gene3D" id="3.40.50.720">
    <property type="entry name" value="NAD(P)-binding Rossmann-like Domain"/>
    <property type="match status" value="1"/>
</dbReference>
<feature type="site" description="Important for activity" evidence="8 12">
    <location>
        <position position="92"/>
    </location>
</feature>
<feature type="domain" description="Quinate/shikimate 5-dehydrogenase/glutamyl-tRNA reductase" evidence="15">
    <location>
        <begin position="165"/>
        <end position="297"/>
    </location>
</feature>
<dbReference type="NCBIfam" id="TIGR01035">
    <property type="entry name" value="hemA"/>
    <property type="match status" value="1"/>
</dbReference>
<feature type="binding site" evidence="8 10">
    <location>
        <begin position="45"/>
        <end position="48"/>
    </location>
    <ligand>
        <name>substrate</name>
    </ligand>
</feature>
<dbReference type="InterPro" id="IPR036453">
    <property type="entry name" value="GluRdtase_dimer_dom_sf"/>
</dbReference>
<evidence type="ECO:0000256" key="7">
    <source>
        <dbReference type="ARBA" id="ARBA00047464"/>
    </source>
</evidence>
<dbReference type="FunFam" id="3.30.460.30:FF:000001">
    <property type="entry name" value="Glutamyl-tRNA reductase"/>
    <property type="match status" value="1"/>
</dbReference>
<dbReference type="PANTHER" id="PTHR43013:SF1">
    <property type="entry name" value="GLUTAMYL-TRNA REDUCTASE"/>
    <property type="match status" value="1"/>
</dbReference>
<dbReference type="SUPFAM" id="SSF69075">
    <property type="entry name" value="Glutamyl tRNA-reductase dimerization domain"/>
    <property type="match status" value="1"/>
</dbReference>
<evidence type="ECO:0000313" key="17">
    <source>
        <dbReference type="EMBL" id="KXB01579.1"/>
    </source>
</evidence>
<evidence type="ECO:0000256" key="3">
    <source>
        <dbReference type="ARBA" id="ARBA00012970"/>
    </source>
</evidence>
<evidence type="ECO:0000256" key="13">
    <source>
        <dbReference type="RuleBase" id="RU000584"/>
    </source>
</evidence>
<proteinExistence type="inferred from homology"/>
<comment type="catalytic activity">
    <reaction evidence="7 8 13">
        <text>(S)-4-amino-5-oxopentanoate + tRNA(Glu) + NADP(+) = L-glutamyl-tRNA(Glu) + NADPH + H(+)</text>
        <dbReference type="Rhea" id="RHEA:12344"/>
        <dbReference type="Rhea" id="RHEA-COMP:9663"/>
        <dbReference type="Rhea" id="RHEA-COMP:9680"/>
        <dbReference type="ChEBI" id="CHEBI:15378"/>
        <dbReference type="ChEBI" id="CHEBI:57501"/>
        <dbReference type="ChEBI" id="CHEBI:57783"/>
        <dbReference type="ChEBI" id="CHEBI:58349"/>
        <dbReference type="ChEBI" id="CHEBI:78442"/>
        <dbReference type="ChEBI" id="CHEBI:78520"/>
        <dbReference type="EC" id="1.2.1.70"/>
    </reaction>
</comment>
<dbReference type="EMBL" id="LHXX01000046">
    <property type="protein sequence ID" value="KXB01579.1"/>
    <property type="molecule type" value="Genomic_DNA"/>
</dbReference>
<feature type="binding site" evidence="8 10">
    <location>
        <position position="113"/>
    </location>
    <ligand>
        <name>substrate</name>
    </ligand>
</feature>
<dbReference type="CDD" id="cd05213">
    <property type="entry name" value="NAD_bind_Glutamyl_tRNA_reduct"/>
    <property type="match status" value="1"/>
</dbReference>
<evidence type="ECO:0000256" key="6">
    <source>
        <dbReference type="ARBA" id="ARBA00023244"/>
    </source>
</evidence>
<evidence type="ECO:0000256" key="12">
    <source>
        <dbReference type="PIRSR" id="PIRSR000445-4"/>
    </source>
</evidence>
<dbReference type="InterPro" id="IPR015895">
    <property type="entry name" value="4pyrrol_synth_GluRdtase_N"/>
</dbReference>
<dbReference type="InterPro" id="IPR036343">
    <property type="entry name" value="GluRdtase_N_sf"/>
</dbReference>
<dbReference type="Pfam" id="PF01488">
    <property type="entry name" value="Shikimate_DH"/>
    <property type="match status" value="1"/>
</dbReference>
<evidence type="ECO:0000259" key="14">
    <source>
        <dbReference type="Pfam" id="PF00745"/>
    </source>
</evidence>